<sequence length="111" mass="12706">MGEKNQNKKNMQHKNAITNGVVIITVYVESLRKRSIKKTNNPNPRYKISKSYDRRAQLLAYSRELRKNALSEEKVEQQIPSNESLPRTKSKASSLLSSLVTTWISSNTKNV</sequence>
<dbReference type="Gramene" id="OIW02415">
    <property type="protein sequence ID" value="OIW02415"/>
    <property type="gene ID" value="TanjilG_05008"/>
</dbReference>
<protein>
    <submittedName>
        <fullName evidence="2">Uncharacterized protein</fullName>
    </submittedName>
</protein>
<reference evidence="2 3" key="1">
    <citation type="journal article" date="2017" name="Plant Biotechnol. J.">
        <title>A comprehensive draft genome sequence for lupin (Lupinus angustifolius), an emerging health food: insights into plant-microbe interactions and legume evolution.</title>
        <authorList>
            <person name="Hane J.K."/>
            <person name="Ming Y."/>
            <person name="Kamphuis L.G."/>
            <person name="Nelson M.N."/>
            <person name="Garg G."/>
            <person name="Atkins C.A."/>
            <person name="Bayer P.E."/>
            <person name="Bravo A."/>
            <person name="Bringans S."/>
            <person name="Cannon S."/>
            <person name="Edwards D."/>
            <person name="Foley R."/>
            <person name="Gao L.L."/>
            <person name="Harrison M.J."/>
            <person name="Huang W."/>
            <person name="Hurgobin B."/>
            <person name="Li S."/>
            <person name="Liu C.W."/>
            <person name="McGrath A."/>
            <person name="Morahan G."/>
            <person name="Murray J."/>
            <person name="Weller J."/>
            <person name="Jian J."/>
            <person name="Singh K.B."/>
        </authorList>
    </citation>
    <scope>NUCLEOTIDE SEQUENCE [LARGE SCALE GENOMIC DNA]</scope>
    <source>
        <strain evidence="3">cv. Tanjil</strain>
        <tissue evidence="2">Whole plant</tissue>
    </source>
</reference>
<feature type="region of interest" description="Disordered" evidence="1">
    <location>
        <begin position="70"/>
        <end position="91"/>
    </location>
</feature>
<dbReference type="EMBL" id="CM007371">
    <property type="protein sequence ID" value="OIW02415.1"/>
    <property type="molecule type" value="Genomic_DNA"/>
</dbReference>
<evidence type="ECO:0000313" key="3">
    <source>
        <dbReference type="Proteomes" id="UP000188354"/>
    </source>
</evidence>
<gene>
    <name evidence="2" type="ORF">TanjilG_05008</name>
</gene>
<evidence type="ECO:0000256" key="1">
    <source>
        <dbReference type="SAM" id="MobiDB-lite"/>
    </source>
</evidence>
<keyword evidence="3" id="KW-1185">Reference proteome</keyword>
<name>A0A4P1R586_LUPAN</name>
<feature type="compositionally biased region" description="Polar residues" evidence="1">
    <location>
        <begin position="78"/>
        <end position="87"/>
    </location>
</feature>
<proteinExistence type="predicted"/>
<dbReference type="AlphaFoldDB" id="A0A4P1R586"/>
<organism evidence="2 3">
    <name type="scientific">Lupinus angustifolius</name>
    <name type="common">Narrow-leaved blue lupine</name>
    <dbReference type="NCBI Taxonomy" id="3871"/>
    <lineage>
        <taxon>Eukaryota</taxon>
        <taxon>Viridiplantae</taxon>
        <taxon>Streptophyta</taxon>
        <taxon>Embryophyta</taxon>
        <taxon>Tracheophyta</taxon>
        <taxon>Spermatophyta</taxon>
        <taxon>Magnoliopsida</taxon>
        <taxon>eudicotyledons</taxon>
        <taxon>Gunneridae</taxon>
        <taxon>Pentapetalae</taxon>
        <taxon>rosids</taxon>
        <taxon>fabids</taxon>
        <taxon>Fabales</taxon>
        <taxon>Fabaceae</taxon>
        <taxon>Papilionoideae</taxon>
        <taxon>50 kb inversion clade</taxon>
        <taxon>genistoids sensu lato</taxon>
        <taxon>core genistoids</taxon>
        <taxon>Genisteae</taxon>
        <taxon>Lupinus</taxon>
    </lineage>
</organism>
<accession>A0A4P1R586</accession>
<evidence type="ECO:0000313" key="2">
    <source>
        <dbReference type="EMBL" id="OIW02415.1"/>
    </source>
</evidence>
<dbReference type="Proteomes" id="UP000188354">
    <property type="component" value="Chromosome LG11"/>
</dbReference>